<gene>
    <name evidence="2" type="ORF">C4532_08510</name>
</gene>
<dbReference type="SUPFAM" id="SSF53448">
    <property type="entry name" value="Nucleotide-diphospho-sugar transferases"/>
    <property type="match status" value="1"/>
</dbReference>
<dbReference type="EMBL" id="QZKI01000064">
    <property type="protein sequence ID" value="RJP70887.1"/>
    <property type="molecule type" value="Genomic_DNA"/>
</dbReference>
<dbReference type="InterPro" id="IPR050256">
    <property type="entry name" value="Glycosyltransferase_2"/>
</dbReference>
<evidence type="ECO:0000313" key="2">
    <source>
        <dbReference type="EMBL" id="RJP70887.1"/>
    </source>
</evidence>
<feature type="domain" description="Glycosyltransferase 2-like" evidence="1">
    <location>
        <begin position="4"/>
        <end position="166"/>
    </location>
</feature>
<dbReference type="PANTHER" id="PTHR48090:SF7">
    <property type="entry name" value="RFBJ PROTEIN"/>
    <property type="match status" value="1"/>
</dbReference>
<dbReference type="AlphaFoldDB" id="A0A419EZP5"/>
<dbReference type="PANTHER" id="PTHR48090">
    <property type="entry name" value="UNDECAPRENYL-PHOSPHATE 4-DEOXY-4-FORMAMIDO-L-ARABINOSE TRANSFERASE-RELATED"/>
    <property type="match status" value="1"/>
</dbReference>
<evidence type="ECO:0000313" key="3">
    <source>
        <dbReference type="Proteomes" id="UP000285961"/>
    </source>
</evidence>
<dbReference type="InterPro" id="IPR029044">
    <property type="entry name" value="Nucleotide-diphossugar_trans"/>
</dbReference>
<dbReference type="GO" id="GO:0016740">
    <property type="term" value="F:transferase activity"/>
    <property type="evidence" value="ECO:0007669"/>
    <property type="project" value="UniProtKB-KW"/>
</dbReference>
<dbReference type="InterPro" id="IPR001173">
    <property type="entry name" value="Glyco_trans_2-like"/>
</dbReference>
<evidence type="ECO:0000259" key="1">
    <source>
        <dbReference type="Pfam" id="PF00535"/>
    </source>
</evidence>
<dbReference type="Pfam" id="PF00535">
    <property type="entry name" value="Glycos_transf_2"/>
    <property type="match status" value="1"/>
</dbReference>
<dbReference type="Gene3D" id="3.90.550.10">
    <property type="entry name" value="Spore Coat Polysaccharide Biosynthesis Protein SpsA, Chain A"/>
    <property type="match status" value="1"/>
</dbReference>
<dbReference type="CDD" id="cd04179">
    <property type="entry name" value="DPM_DPG-synthase_like"/>
    <property type="match status" value="1"/>
</dbReference>
<comment type="caution">
    <text evidence="2">The sequence shown here is derived from an EMBL/GenBank/DDBJ whole genome shotgun (WGS) entry which is preliminary data.</text>
</comment>
<accession>A0A419EZP5</accession>
<name>A0A419EZP5_9BACT</name>
<sequence>MKLSVVMPVYNEEQTVQEIVRKVLAVEIEKEIIIVDDGSKDRTRHILKEEFSGQPGIRVILHEKNAGKGAAVRTGIANASGDIILIQDADLEYDPNDYHELVKPITEGRAEVVYGSRVKGTSFRHKYTLNLFAARLLSVMSNLLFGLNITDEPTCYKVFKAEVIKAIEFRGNGFEWEPEVTAKLGKRGVRIYEVPISYYSRTIKEGKKIKWVDGVKAIWTLIKYRFVD</sequence>
<organism evidence="2 3">
    <name type="scientific">Candidatus Abyssobacteria bacterium SURF_17</name>
    <dbReference type="NCBI Taxonomy" id="2093361"/>
    <lineage>
        <taxon>Bacteria</taxon>
        <taxon>Pseudomonadati</taxon>
        <taxon>Candidatus Hydrogenedentota</taxon>
        <taxon>Candidatus Abyssobacteria</taxon>
    </lineage>
</organism>
<keyword evidence="2" id="KW-0808">Transferase</keyword>
<protein>
    <submittedName>
        <fullName evidence="2">Glycosyltransferase family 2 protein</fullName>
    </submittedName>
</protein>
<proteinExistence type="predicted"/>
<dbReference type="Proteomes" id="UP000285961">
    <property type="component" value="Unassembled WGS sequence"/>
</dbReference>
<reference evidence="2 3" key="1">
    <citation type="journal article" date="2017" name="ISME J.">
        <title>Energy and carbon metabolisms in a deep terrestrial subsurface fluid microbial community.</title>
        <authorList>
            <person name="Momper L."/>
            <person name="Jungbluth S.P."/>
            <person name="Lee M.D."/>
            <person name="Amend J.P."/>
        </authorList>
    </citation>
    <scope>NUCLEOTIDE SEQUENCE [LARGE SCALE GENOMIC DNA]</scope>
    <source>
        <strain evidence="2">SURF_17</strain>
    </source>
</reference>